<gene>
    <name evidence="2" type="ORF">COT44_02370</name>
</gene>
<reference evidence="3" key="1">
    <citation type="submission" date="2017-09" db="EMBL/GenBank/DDBJ databases">
        <title>Depth-based differentiation of microbial function through sediment-hosted aquifers and enrichment of novel symbionts in the deep terrestrial subsurface.</title>
        <authorList>
            <person name="Probst A.J."/>
            <person name="Ladd B."/>
            <person name="Jarett J.K."/>
            <person name="Geller-Mcgrath D.E."/>
            <person name="Sieber C.M.K."/>
            <person name="Emerson J.B."/>
            <person name="Anantharaman K."/>
            <person name="Thomas B.C."/>
            <person name="Malmstrom R."/>
            <person name="Stieglmeier M."/>
            <person name="Klingl A."/>
            <person name="Woyke T."/>
            <person name="Ryan C.M."/>
            <person name="Banfield J.F."/>
        </authorList>
    </citation>
    <scope>NUCLEOTIDE SEQUENCE [LARGE SCALE GENOMIC DNA]</scope>
</reference>
<evidence type="ECO:0000259" key="1">
    <source>
        <dbReference type="Pfam" id="PF12704"/>
    </source>
</evidence>
<sequence>MLGVIIGVMPGSFGGEGGFSGAPNIQGSKLTLDHVRDLEKIGPPITAVAPVFESAEVAVYQKKEVGITIIGSTENYIRVRKLGMEKGRFLSAADLDSAKRVAVIGPSLAEKLFGAQEPIGKEITLAERKFESSPNAFNHQ</sequence>
<proteinExistence type="predicted"/>
<comment type="caution">
    <text evidence="2">The sequence shown here is derived from an EMBL/GenBank/DDBJ whole genome shotgun (WGS) entry which is preliminary data.</text>
</comment>
<evidence type="ECO:0000313" key="3">
    <source>
        <dbReference type="Proteomes" id="UP000228996"/>
    </source>
</evidence>
<evidence type="ECO:0000313" key="2">
    <source>
        <dbReference type="EMBL" id="PIU03616.1"/>
    </source>
</evidence>
<protein>
    <recommendedName>
        <fullName evidence="1">MacB-like periplasmic core domain-containing protein</fullName>
    </recommendedName>
</protein>
<accession>A0A2M6XD90</accession>
<dbReference type="GO" id="GO:0005886">
    <property type="term" value="C:plasma membrane"/>
    <property type="evidence" value="ECO:0007669"/>
    <property type="project" value="TreeGrafter"/>
</dbReference>
<dbReference type="InterPro" id="IPR050250">
    <property type="entry name" value="Macrolide_Exporter_MacB"/>
</dbReference>
<dbReference type="InterPro" id="IPR025857">
    <property type="entry name" value="MacB_PCD"/>
</dbReference>
<dbReference type="PANTHER" id="PTHR30572">
    <property type="entry name" value="MEMBRANE COMPONENT OF TRANSPORTER-RELATED"/>
    <property type="match status" value="1"/>
</dbReference>
<dbReference type="Pfam" id="PF12704">
    <property type="entry name" value="MacB_PCD"/>
    <property type="match status" value="1"/>
</dbReference>
<organism evidence="2 3">
    <name type="scientific">Candidatus Shapirobacteria bacterium CG08_land_8_20_14_0_20_39_18</name>
    <dbReference type="NCBI Taxonomy" id="1974883"/>
    <lineage>
        <taxon>Bacteria</taxon>
        <taxon>Candidatus Shapironibacteriota</taxon>
    </lineage>
</organism>
<dbReference type="Proteomes" id="UP000228996">
    <property type="component" value="Unassembled WGS sequence"/>
</dbReference>
<feature type="domain" description="MacB-like periplasmic core" evidence="1">
    <location>
        <begin position="5"/>
        <end position="130"/>
    </location>
</feature>
<dbReference type="AlphaFoldDB" id="A0A2M6XD90"/>
<dbReference type="EMBL" id="PEYO01000013">
    <property type="protein sequence ID" value="PIU03616.1"/>
    <property type="molecule type" value="Genomic_DNA"/>
</dbReference>
<dbReference type="GO" id="GO:0022857">
    <property type="term" value="F:transmembrane transporter activity"/>
    <property type="evidence" value="ECO:0007669"/>
    <property type="project" value="TreeGrafter"/>
</dbReference>
<dbReference type="PANTHER" id="PTHR30572:SF4">
    <property type="entry name" value="ABC TRANSPORTER PERMEASE YTRF"/>
    <property type="match status" value="1"/>
</dbReference>
<name>A0A2M6XD90_9BACT</name>